<evidence type="ECO:0000313" key="2">
    <source>
        <dbReference type="EMBL" id="GAH69710.1"/>
    </source>
</evidence>
<name>X1IKB3_9ZZZZ</name>
<dbReference type="EMBL" id="BARU01029682">
    <property type="protein sequence ID" value="GAH69710.1"/>
    <property type="molecule type" value="Genomic_DNA"/>
</dbReference>
<proteinExistence type="predicted"/>
<keyword evidence="1" id="KW-0812">Transmembrane</keyword>
<sequence length="43" mass="4896">KTNSFVNIECLNPRTIIRLKKIMEILIAITVVVKLQMSILNIA</sequence>
<comment type="caution">
    <text evidence="2">The sequence shown here is derived from an EMBL/GenBank/DDBJ whole genome shotgun (WGS) entry which is preliminary data.</text>
</comment>
<keyword evidence="1" id="KW-0472">Membrane</keyword>
<protein>
    <submittedName>
        <fullName evidence="2">Uncharacterized protein</fullName>
    </submittedName>
</protein>
<reference evidence="2" key="1">
    <citation type="journal article" date="2014" name="Front. Microbiol.">
        <title>High frequency of phylogenetically diverse reductive dehalogenase-homologous genes in deep subseafloor sedimentary metagenomes.</title>
        <authorList>
            <person name="Kawai M."/>
            <person name="Futagami T."/>
            <person name="Toyoda A."/>
            <person name="Takaki Y."/>
            <person name="Nishi S."/>
            <person name="Hori S."/>
            <person name="Arai W."/>
            <person name="Tsubouchi T."/>
            <person name="Morono Y."/>
            <person name="Uchiyama I."/>
            <person name="Ito T."/>
            <person name="Fujiyama A."/>
            <person name="Inagaki F."/>
            <person name="Takami H."/>
        </authorList>
    </citation>
    <scope>NUCLEOTIDE SEQUENCE</scope>
    <source>
        <strain evidence="2">Expedition CK06-06</strain>
    </source>
</reference>
<feature type="non-terminal residue" evidence="2">
    <location>
        <position position="1"/>
    </location>
</feature>
<gene>
    <name evidence="2" type="ORF">S03H2_47179</name>
</gene>
<keyword evidence="1" id="KW-1133">Transmembrane helix</keyword>
<feature type="transmembrane region" description="Helical" evidence="1">
    <location>
        <begin position="22"/>
        <end position="42"/>
    </location>
</feature>
<organism evidence="2">
    <name type="scientific">marine sediment metagenome</name>
    <dbReference type="NCBI Taxonomy" id="412755"/>
    <lineage>
        <taxon>unclassified sequences</taxon>
        <taxon>metagenomes</taxon>
        <taxon>ecological metagenomes</taxon>
    </lineage>
</organism>
<dbReference type="AlphaFoldDB" id="X1IKB3"/>
<accession>X1IKB3</accession>
<evidence type="ECO:0000256" key="1">
    <source>
        <dbReference type="SAM" id="Phobius"/>
    </source>
</evidence>